<keyword evidence="6 12" id="KW-0547">Nucleotide-binding</keyword>
<name>A0ABD3R768_9STRA</name>
<dbReference type="InterPro" id="IPR000961">
    <property type="entry name" value="AGC-kinase_C"/>
</dbReference>
<dbReference type="FunFam" id="1.10.510.10:FF:000571">
    <property type="entry name" value="Maternal embryonic leucine zipper kinase"/>
    <property type="match status" value="1"/>
</dbReference>
<comment type="catalytic activity">
    <reaction evidence="10">
        <text>L-threonyl-[protein] + ATP = O-phospho-L-threonyl-[protein] + ADP + H(+)</text>
        <dbReference type="Rhea" id="RHEA:46608"/>
        <dbReference type="Rhea" id="RHEA-COMP:11060"/>
        <dbReference type="Rhea" id="RHEA-COMP:11605"/>
        <dbReference type="ChEBI" id="CHEBI:15378"/>
        <dbReference type="ChEBI" id="CHEBI:30013"/>
        <dbReference type="ChEBI" id="CHEBI:30616"/>
        <dbReference type="ChEBI" id="CHEBI:61977"/>
        <dbReference type="ChEBI" id="CHEBI:456216"/>
        <dbReference type="EC" id="2.7.11.12"/>
    </reaction>
</comment>
<evidence type="ECO:0000256" key="7">
    <source>
        <dbReference type="ARBA" id="ARBA00022777"/>
    </source>
</evidence>
<evidence type="ECO:0000256" key="9">
    <source>
        <dbReference type="ARBA" id="ARBA00022992"/>
    </source>
</evidence>
<keyword evidence="3" id="KW-0723">Serine/threonine-protein kinase</keyword>
<dbReference type="GO" id="GO:0004692">
    <property type="term" value="F:cGMP-dependent protein kinase activity"/>
    <property type="evidence" value="ECO:0007669"/>
    <property type="project" value="UniProtKB-EC"/>
</dbReference>
<evidence type="ECO:0000256" key="1">
    <source>
        <dbReference type="ARBA" id="ARBA00006352"/>
    </source>
</evidence>
<dbReference type="InterPro" id="IPR017441">
    <property type="entry name" value="Protein_kinase_ATP_BS"/>
</dbReference>
<dbReference type="PANTHER" id="PTHR24353">
    <property type="entry name" value="CYCLIC NUCLEOTIDE-DEPENDENT PROTEIN KINASE"/>
    <property type="match status" value="1"/>
</dbReference>
<feature type="domain" description="Cyclic nucleotide-binding" evidence="14">
    <location>
        <begin position="583"/>
        <end position="662"/>
    </location>
</feature>
<dbReference type="InterPro" id="IPR008271">
    <property type="entry name" value="Ser/Thr_kinase_AS"/>
</dbReference>
<dbReference type="PROSITE" id="PS00107">
    <property type="entry name" value="PROTEIN_KINASE_ATP"/>
    <property type="match status" value="1"/>
</dbReference>
<keyword evidence="4" id="KW-0140">cGMP</keyword>
<dbReference type="SMART" id="SM00220">
    <property type="entry name" value="S_TKc"/>
    <property type="match status" value="1"/>
</dbReference>
<dbReference type="GO" id="GO:0030553">
    <property type="term" value="F:cGMP binding"/>
    <property type="evidence" value="ECO:0007669"/>
    <property type="project" value="UniProtKB-KW"/>
</dbReference>
<dbReference type="Pfam" id="PF00027">
    <property type="entry name" value="cNMP_binding"/>
    <property type="match status" value="2"/>
</dbReference>
<evidence type="ECO:0000256" key="12">
    <source>
        <dbReference type="PROSITE-ProRule" id="PRU10141"/>
    </source>
</evidence>
<comment type="similarity">
    <text evidence="1">Belongs to the protein kinase superfamily. AGC Ser/Thr protein kinase family. cGMP subfamily.</text>
</comment>
<feature type="domain" description="Cyclic nucleotide-binding" evidence="14">
    <location>
        <begin position="185"/>
        <end position="245"/>
    </location>
</feature>
<evidence type="ECO:0000256" key="3">
    <source>
        <dbReference type="ARBA" id="ARBA00022527"/>
    </source>
</evidence>
<dbReference type="Proteomes" id="UP001516023">
    <property type="component" value="Unassembled WGS sequence"/>
</dbReference>
<dbReference type="PROSITE" id="PS50042">
    <property type="entry name" value="CNMP_BINDING_3"/>
    <property type="match status" value="4"/>
</dbReference>
<dbReference type="Pfam" id="PF00069">
    <property type="entry name" value="Pkinase"/>
    <property type="match status" value="1"/>
</dbReference>
<dbReference type="Gene3D" id="2.60.120.10">
    <property type="entry name" value="Jelly Rolls"/>
    <property type="match status" value="3"/>
</dbReference>
<dbReference type="EMBL" id="JABMIG020000001">
    <property type="protein sequence ID" value="KAL3805916.1"/>
    <property type="molecule type" value="Genomic_DNA"/>
</dbReference>
<dbReference type="PRINTS" id="PR00103">
    <property type="entry name" value="CAMPKINASE"/>
</dbReference>
<reference evidence="16 17" key="1">
    <citation type="journal article" date="2020" name="G3 (Bethesda)">
        <title>Improved Reference Genome for Cyclotella cryptica CCMP332, a Model for Cell Wall Morphogenesis, Salinity Adaptation, and Lipid Production in Diatoms (Bacillariophyta).</title>
        <authorList>
            <person name="Roberts W.R."/>
            <person name="Downey K.M."/>
            <person name="Ruck E.C."/>
            <person name="Traller J.C."/>
            <person name="Alverson A.J."/>
        </authorList>
    </citation>
    <scope>NUCLEOTIDE SEQUENCE [LARGE SCALE GENOMIC DNA]</scope>
    <source>
        <strain evidence="16 17">CCMP332</strain>
    </source>
</reference>
<dbReference type="InterPro" id="IPR000595">
    <property type="entry name" value="cNMP-bd_dom"/>
</dbReference>
<feature type="domain" description="Cyclic nucleotide-binding" evidence="14">
    <location>
        <begin position="431"/>
        <end position="533"/>
    </location>
</feature>
<accession>A0ABD3R768</accession>
<dbReference type="InterPro" id="IPR014710">
    <property type="entry name" value="RmlC-like_jellyroll"/>
</dbReference>
<dbReference type="AlphaFoldDB" id="A0ABD3R768"/>
<dbReference type="CDD" id="cd00038">
    <property type="entry name" value="CAP_ED"/>
    <property type="match status" value="2"/>
</dbReference>
<dbReference type="InterPro" id="IPR000719">
    <property type="entry name" value="Prot_kinase_dom"/>
</dbReference>
<dbReference type="Gene3D" id="3.30.200.20">
    <property type="entry name" value="Phosphorylase Kinase, domain 1"/>
    <property type="match status" value="1"/>
</dbReference>
<organism evidence="16 17">
    <name type="scientific">Cyclotella cryptica</name>
    <dbReference type="NCBI Taxonomy" id="29204"/>
    <lineage>
        <taxon>Eukaryota</taxon>
        <taxon>Sar</taxon>
        <taxon>Stramenopiles</taxon>
        <taxon>Ochrophyta</taxon>
        <taxon>Bacillariophyta</taxon>
        <taxon>Coscinodiscophyceae</taxon>
        <taxon>Thalassiosirophycidae</taxon>
        <taxon>Stephanodiscales</taxon>
        <taxon>Stephanodiscaceae</taxon>
        <taxon>Cyclotella</taxon>
    </lineage>
</organism>
<dbReference type="InterPro" id="IPR011009">
    <property type="entry name" value="Kinase-like_dom_sf"/>
</dbReference>
<evidence type="ECO:0000256" key="10">
    <source>
        <dbReference type="ARBA" id="ARBA00047298"/>
    </source>
</evidence>
<dbReference type="PANTHER" id="PTHR24353:SF143">
    <property type="entry name" value="PROTEIN KINASE DOMAIN-CONTAINING PROTEIN"/>
    <property type="match status" value="1"/>
</dbReference>
<evidence type="ECO:0000259" key="13">
    <source>
        <dbReference type="PROSITE" id="PS50011"/>
    </source>
</evidence>
<keyword evidence="8 12" id="KW-0067">ATP-binding</keyword>
<dbReference type="SUPFAM" id="SSF51206">
    <property type="entry name" value="cAMP-binding domain-like"/>
    <property type="match status" value="3"/>
</dbReference>
<evidence type="ECO:0000256" key="2">
    <source>
        <dbReference type="ARBA" id="ARBA00012428"/>
    </source>
</evidence>
<dbReference type="PROSITE" id="PS50011">
    <property type="entry name" value="PROTEIN_KINASE_DOM"/>
    <property type="match status" value="1"/>
</dbReference>
<dbReference type="SUPFAM" id="SSF56112">
    <property type="entry name" value="Protein kinase-like (PK-like)"/>
    <property type="match status" value="1"/>
</dbReference>
<dbReference type="PROSITE" id="PS00108">
    <property type="entry name" value="PROTEIN_KINASE_ST"/>
    <property type="match status" value="1"/>
</dbReference>
<protein>
    <recommendedName>
        <fullName evidence="2">cGMP-dependent protein kinase</fullName>
        <ecNumber evidence="2">2.7.11.12</ecNumber>
    </recommendedName>
</protein>
<dbReference type="SMART" id="SM00100">
    <property type="entry name" value="cNMP"/>
    <property type="match status" value="2"/>
</dbReference>
<dbReference type="GO" id="GO:0005524">
    <property type="term" value="F:ATP binding"/>
    <property type="evidence" value="ECO:0007669"/>
    <property type="project" value="UniProtKB-UniRule"/>
</dbReference>
<dbReference type="PROSITE" id="PS51285">
    <property type="entry name" value="AGC_KINASE_CTER"/>
    <property type="match status" value="1"/>
</dbReference>
<sequence>MGQTFCKCCENGVEEPSKSNAVTWGEVTDQFFTDATSLQNSPSSIADPKRSKRIKNKKRNVALHAEFRDRDKDADPNYDMGILAPPLCCETIMEATDNVFAGQDLGVDTLHNGSYGALGSSLTIVSVSDSSNEKGETITGSFLHEPADAHLHKRHDEHHLLIKHEKTPEENAFLDEALSDEDNIVFEMVPEHLRQRLKDYLERVSVPKNTLLIKRGDEPDYLYLILEGEVAVYIDPDEYIDENAVEIGKHAPIDISLGSKRTSSSSSALGTTKREFKQSYVLNLRKSLFGSTFNEGKSPGTQSILGKVFNLAQGFSDSRMSDVSKNTSLGVLLEDASSSANEDEEASFNLYKDLKGLKHERDLGPQDVFGELALIYNCPRTASCVTSTPCVLYRIDGEAFRRILSSSNADRSQKRYTESKAAIESLYNLGVVDELDERTLKDFGNALSPVVFKKGDLVITKGQFNDLMIFVMSGKLLVHDSGVGDSRKENITLNEGGHFGEAELLFGYPSYANVTVFTPKARLMVISKKDYRRRRNTLEPILRRLWCRNTLLQIPVIARSKLLAHEINGLVDKMEPVSFQRGTITPTNEMKAAIFVVISGKIQLSITDDGDGVVHSFGPSDHWGDRALVDSNFYEHQKTRLKAVFASDCMMLTKSAIISVIGSLKRLGDPLAPEARKLKKNMKPSEFHFHRIIGIGMFGKVWLVQHKISRDVYALKVMEKKVIVDRKMTKGVIREKNVMISVEHPFIVDLVATFQDERKLYMLESYIQGGELFGLIYNISKKGYLSNDAAAFYGACLVEAISHLHSRNICHRDLKPENILINADGYVVLVDFGFAKVLHDKTYTTCGSPEYMAPEILLGKGHNWSVDHWALGVVLYEMLVGQTPFIHVGATRMTLFKRICNGAFAFPNFKKHGMEVQPEAKALIKGLLNKDAGERIGSSITLGDEEITTNPWFQGLLTEFYKALLAQKVSPPWLPDIDDELDASYFGNHEEAEHAFTSKKDLLDRKTQRLFDGF</sequence>
<dbReference type="Gene3D" id="1.10.510.10">
    <property type="entry name" value="Transferase(Phosphotransferase) domain 1"/>
    <property type="match status" value="1"/>
</dbReference>
<keyword evidence="17" id="KW-1185">Reference proteome</keyword>
<evidence type="ECO:0000256" key="6">
    <source>
        <dbReference type="ARBA" id="ARBA00022741"/>
    </source>
</evidence>
<feature type="domain" description="Protein kinase" evidence="13">
    <location>
        <begin position="687"/>
        <end position="953"/>
    </location>
</feature>
<evidence type="ECO:0000259" key="15">
    <source>
        <dbReference type="PROSITE" id="PS51285"/>
    </source>
</evidence>
<evidence type="ECO:0000259" key="14">
    <source>
        <dbReference type="PROSITE" id="PS50042"/>
    </source>
</evidence>
<dbReference type="EC" id="2.7.11.12" evidence="2"/>
<feature type="domain" description="AGC-kinase C-terminal" evidence="15">
    <location>
        <begin position="957"/>
        <end position="1014"/>
    </location>
</feature>
<evidence type="ECO:0000256" key="8">
    <source>
        <dbReference type="ARBA" id="ARBA00022840"/>
    </source>
</evidence>
<evidence type="ECO:0000313" key="16">
    <source>
        <dbReference type="EMBL" id="KAL3805916.1"/>
    </source>
</evidence>
<keyword evidence="9" id="KW-0142">cGMP-binding</keyword>
<keyword evidence="5" id="KW-0808">Transferase</keyword>
<keyword evidence="7" id="KW-0418">Kinase</keyword>
<evidence type="ECO:0000256" key="4">
    <source>
        <dbReference type="ARBA" id="ARBA00022535"/>
    </source>
</evidence>
<evidence type="ECO:0000256" key="11">
    <source>
        <dbReference type="ARBA" id="ARBA00047462"/>
    </source>
</evidence>
<dbReference type="InterPro" id="IPR018490">
    <property type="entry name" value="cNMP-bd_dom_sf"/>
</dbReference>
<comment type="caution">
    <text evidence="16">The sequence shown here is derived from an EMBL/GenBank/DDBJ whole genome shotgun (WGS) entry which is preliminary data.</text>
</comment>
<feature type="domain" description="Cyclic nucleotide-binding" evidence="14">
    <location>
        <begin position="363"/>
        <end position="404"/>
    </location>
</feature>
<gene>
    <name evidence="16" type="ORF">HJC23_007877</name>
</gene>
<comment type="catalytic activity">
    <reaction evidence="11">
        <text>L-seryl-[protein] + ATP = O-phospho-L-seryl-[protein] + ADP + H(+)</text>
        <dbReference type="Rhea" id="RHEA:17989"/>
        <dbReference type="Rhea" id="RHEA-COMP:9863"/>
        <dbReference type="Rhea" id="RHEA-COMP:11604"/>
        <dbReference type="ChEBI" id="CHEBI:15378"/>
        <dbReference type="ChEBI" id="CHEBI:29999"/>
        <dbReference type="ChEBI" id="CHEBI:30616"/>
        <dbReference type="ChEBI" id="CHEBI:83421"/>
        <dbReference type="ChEBI" id="CHEBI:456216"/>
        <dbReference type="EC" id="2.7.11.12"/>
    </reaction>
</comment>
<evidence type="ECO:0000256" key="5">
    <source>
        <dbReference type="ARBA" id="ARBA00022679"/>
    </source>
</evidence>
<proteinExistence type="inferred from homology"/>
<feature type="binding site" evidence="12">
    <location>
        <position position="716"/>
    </location>
    <ligand>
        <name>ATP</name>
        <dbReference type="ChEBI" id="CHEBI:30616"/>
    </ligand>
</feature>
<evidence type="ECO:0000313" key="17">
    <source>
        <dbReference type="Proteomes" id="UP001516023"/>
    </source>
</evidence>